<dbReference type="EMBL" id="LT907979">
    <property type="protein sequence ID" value="SOB74518.1"/>
    <property type="molecule type" value="Genomic_DNA"/>
</dbReference>
<dbReference type="Proteomes" id="UP000274850">
    <property type="component" value="Segment"/>
</dbReference>
<evidence type="ECO:0000256" key="5">
    <source>
        <dbReference type="ARBA" id="ARBA00023157"/>
    </source>
</evidence>
<evidence type="ECO:0000259" key="9">
    <source>
        <dbReference type="PROSITE" id="PS51324"/>
    </source>
</evidence>
<keyword evidence="2 7" id="KW-0285">Flavoprotein</keyword>
<dbReference type="Gene3D" id="1.20.120.310">
    <property type="entry name" value="ERV/ALR sulfhydryl oxidase domain"/>
    <property type="match status" value="1"/>
</dbReference>
<evidence type="ECO:0000313" key="11">
    <source>
        <dbReference type="Proteomes" id="UP000274850"/>
    </source>
</evidence>
<name>A0A285PXW1_9VIRU</name>
<dbReference type="InterPro" id="IPR036774">
    <property type="entry name" value="ERV/ALR_sulphydryl_oxid_sf"/>
</dbReference>
<protein>
    <recommendedName>
        <fullName evidence="7">Sulfhydryl oxidase</fullName>
        <ecNumber evidence="7">1.8.3.2</ecNumber>
    </recommendedName>
</protein>
<dbReference type="PROSITE" id="PS51324">
    <property type="entry name" value="ERV_ALR"/>
    <property type="match status" value="1"/>
</dbReference>
<feature type="region of interest" description="Disordered" evidence="8">
    <location>
        <begin position="131"/>
        <end position="158"/>
    </location>
</feature>
<keyword evidence="5" id="KW-1015">Disulfide bond</keyword>
<dbReference type="GO" id="GO:0016972">
    <property type="term" value="F:thiol oxidase activity"/>
    <property type="evidence" value="ECO:0007669"/>
    <property type="project" value="UniProtKB-EC"/>
</dbReference>
<sequence length="158" mass="18623">MSVSEYFPSKPNYSGPGLWFIIHTSAKEAKTEEKKKNFVYIMDLISENHPCADECRPHIKAYREKHPLKNFWNIKDENGEEVGLFLWTFNFHNEVNARIGKKQLDWQTAYHMYANPDVFTPCTSSCHEEEDKVEEEEDNTKIVPTVIPNKPKFARRER</sequence>
<dbReference type="InterPro" id="IPR017905">
    <property type="entry name" value="ERV/ALR_sulphydryl_oxidase"/>
</dbReference>
<evidence type="ECO:0000256" key="8">
    <source>
        <dbReference type="SAM" id="MobiDB-lite"/>
    </source>
</evidence>
<comment type="cofactor">
    <cofactor evidence="1 7">
        <name>FAD</name>
        <dbReference type="ChEBI" id="CHEBI:57692"/>
    </cofactor>
</comment>
<organism evidence="10">
    <name type="scientific">Cedratvirus lausannensis</name>
    <dbReference type="NCBI Taxonomy" id="2023205"/>
    <lineage>
        <taxon>Viruses</taxon>
        <taxon>Pithoviruses</taxon>
        <taxon>Orthocedratvirinae</taxon>
        <taxon>Alphacedratvirus</taxon>
        <taxon>Alphacedratvirus francolausannense</taxon>
    </lineage>
</organism>
<dbReference type="EC" id="1.8.3.2" evidence="7"/>
<evidence type="ECO:0000256" key="6">
    <source>
        <dbReference type="ARBA" id="ARBA00048864"/>
    </source>
</evidence>
<gene>
    <name evidence="10" type="ORF">BQ9231_00635</name>
</gene>
<evidence type="ECO:0000256" key="7">
    <source>
        <dbReference type="RuleBase" id="RU371123"/>
    </source>
</evidence>
<dbReference type="SUPFAM" id="SSF69000">
    <property type="entry name" value="FAD-dependent thiol oxidase"/>
    <property type="match status" value="1"/>
</dbReference>
<keyword evidence="3 7" id="KW-0274">FAD</keyword>
<evidence type="ECO:0000313" key="10">
    <source>
        <dbReference type="EMBL" id="SOB74518.1"/>
    </source>
</evidence>
<keyword evidence="4 7" id="KW-0560">Oxidoreductase</keyword>
<proteinExistence type="predicted"/>
<evidence type="ECO:0000256" key="2">
    <source>
        <dbReference type="ARBA" id="ARBA00022630"/>
    </source>
</evidence>
<keyword evidence="11" id="KW-1185">Reference proteome</keyword>
<dbReference type="Pfam" id="PF04777">
    <property type="entry name" value="Evr1_Alr"/>
    <property type="match status" value="1"/>
</dbReference>
<comment type="catalytic activity">
    <reaction evidence="6 7">
        <text>2 R'C(R)SH + O2 = R'C(R)S-S(R)CR' + H2O2</text>
        <dbReference type="Rhea" id="RHEA:17357"/>
        <dbReference type="ChEBI" id="CHEBI:15379"/>
        <dbReference type="ChEBI" id="CHEBI:16240"/>
        <dbReference type="ChEBI" id="CHEBI:16520"/>
        <dbReference type="ChEBI" id="CHEBI:17412"/>
        <dbReference type="EC" id="1.8.3.2"/>
    </reaction>
</comment>
<accession>A0A285PXW1</accession>
<evidence type="ECO:0000256" key="3">
    <source>
        <dbReference type="ARBA" id="ARBA00022827"/>
    </source>
</evidence>
<evidence type="ECO:0000256" key="4">
    <source>
        <dbReference type="ARBA" id="ARBA00023002"/>
    </source>
</evidence>
<evidence type="ECO:0000256" key="1">
    <source>
        <dbReference type="ARBA" id="ARBA00001974"/>
    </source>
</evidence>
<feature type="domain" description="ERV/ALR sulfhydryl oxidase" evidence="9">
    <location>
        <begin position="7"/>
        <end position="113"/>
    </location>
</feature>
<reference evidence="10" key="1">
    <citation type="submission" date="2017-08" db="EMBL/GenBank/DDBJ databases">
        <authorList>
            <person name="de Groot N.N."/>
        </authorList>
    </citation>
    <scope>NUCLEOTIDE SEQUENCE</scope>
</reference>